<dbReference type="NCBIfam" id="TIGR00199">
    <property type="entry name" value="PncC_domain"/>
    <property type="match status" value="1"/>
</dbReference>
<protein>
    <recommendedName>
        <fullName evidence="1">CinA-like protein</fullName>
    </recommendedName>
</protein>
<organism evidence="3 4">
    <name type="scientific">Tautonia plasticadhaerens</name>
    <dbReference type="NCBI Taxonomy" id="2527974"/>
    <lineage>
        <taxon>Bacteria</taxon>
        <taxon>Pseudomonadati</taxon>
        <taxon>Planctomycetota</taxon>
        <taxon>Planctomycetia</taxon>
        <taxon>Isosphaerales</taxon>
        <taxon>Isosphaeraceae</taxon>
        <taxon>Tautonia</taxon>
    </lineage>
</organism>
<dbReference type="InterPro" id="IPR050101">
    <property type="entry name" value="CinA"/>
</dbReference>
<dbReference type="Gene3D" id="3.90.950.20">
    <property type="entry name" value="CinA-like"/>
    <property type="match status" value="1"/>
</dbReference>
<reference evidence="3 4" key="1">
    <citation type="submission" date="2019-02" db="EMBL/GenBank/DDBJ databases">
        <title>Deep-cultivation of Planctomycetes and their phenomic and genomic characterization uncovers novel biology.</title>
        <authorList>
            <person name="Wiegand S."/>
            <person name="Jogler M."/>
            <person name="Boedeker C."/>
            <person name="Pinto D."/>
            <person name="Vollmers J."/>
            <person name="Rivas-Marin E."/>
            <person name="Kohn T."/>
            <person name="Peeters S.H."/>
            <person name="Heuer A."/>
            <person name="Rast P."/>
            <person name="Oberbeckmann S."/>
            <person name="Bunk B."/>
            <person name="Jeske O."/>
            <person name="Meyerdierks A."/>
            <person name="Storesund J.E."/>
            <person name="Kallscheuer N."/>
            <person name="Luecker S."/>
            <person name="Lage O.M."/>
            <person name="Pohl T."/>
            <person name="Merkel B.J."/>
            <person name="Hornburger P."/>
            <person name="Mueller R.-W."/>
            <person name="Bruemmer F."/>
            <person name="Labrenz M."/>
            <person name="Spormann A.M."/>
            <person name="Op den Camp H."/>
            <person name="Overmann J."/>
            <person name="Amann R."/>
            <person name="Jetten M.S.M."/>
            <person name="Mascher T."/>
            <person name="Medema M.H."/>
            <person name="Devos D.P."/>
            <person name="Kaster A.-K."/>
            <person name="Ovreas L."/>
            <person name="Rohde M."/>
            <person name="Galperin M.Y."/>
            <person name="Jogler C."/>
        </authorList>
    </citation>
    <scope>NUCLEOTIDE SEQUENCE [LARGE SCALE GENOMIC DNA]</scope>
    <source>
        <strain evidence="3 4">ElP</strain>
    </source>
</reference>
<name>A0A518H6P4_9BACT</name>
<evidence type="ECO:0000313" key="3">
    <source>
        <dbReference type="EMBL" id="QDV36512.1"/>
    </source>
</evidence>
<sequence length="417" mass="43651">MRAELLIIGSELTSGEKLDTNGQWLCTRLAELGVPVRFTTVIGDDLDDNIDAFKAASGRSDLVVSSGGLGPTQDDLTRDALAKAGGVGMVQDDEALRMIEALFARRDRPMPDRNRTQALIPEGSEILHNPTGTAPGIWMRLDRAWVACLPGVPRELKAMFDAELAPRLRASGLAGRVVLGRTINLFGLGESEAEQRAPDLTARGRIPEVGITASDATISFRIRAEGADEAEALALIGPTAEAIYERFGDFVVGEGTDDVAEGLVAALKSTGKTIALAESCTGGLIAHRITRVDGVSPHFPGGVVSYANGVKSTLLDVPADLIASKGAVSPEVAEAMAEGARRRLGADLGLAVTGVAGPAGGTPEKPVGLVYLGLADASGTRHRRLALGPEQPRAVIQSRASKHAMNWARLALLGKLP</sequence>
<dbReference type="InterPro" id="IPR041424">
    <property type="entry name" value="CinA_KH"/>
</dbReference>
<dbReference type="AlphaFoldDB" id="A0A518H6P4"/>
<dbReference type="InterPro" id="IPR001453">
    <property type="entry name" value="MoaB/Mog_dom"/>
</dbReference>
<dbReference type="InterPro" id="IPR008136">
    <property type="entry name" value="CinA_C"/>
</dbReference>
<dbReference type="CDD" id="cd00885">
    <property type="entry name" value="cinA"/>
    <property type="match status" value="1"/>
</dbReference>
<feature type="domain" description="MoaB/Mog" evidence="2">
    <location>
        <begin position="4"/>
        <end position="170"/>
    </location>
</feature>
<dbReference type="Proteomes" id="UP000317835">
    <property type="component" value="Chromosome"/>
</dbReference>
<dbReference type="RefSeq" id="WP_145272887.1">
    <property type="nucleotide sequence ID" value="NZ_CP036426.1"/>
</dbReference>
<dbReference type="InterPro" id="IPR036425">
    <property type="entry name" value="MoaB/Mog-like_dom_sf"/>
</dbReference>
<dbReference type="PANTHER" id="PTHR13939">
    <property type="entry name" value="NICOTINAMIDE-NUCLEOTIDE AMIDOHYDROLASE PNCC"/>
    <property type="match status" value="1"/>
</dbReference>
<dbReference type="Pfam" id="PF02464">
    <property type="entry name" value="CinA"/>
    <property type="match status" value="1"/>
</dbReference>
<dbReference type="KEGG" id="tpla:ElP_44380"/>
<dbReference type="GO" id="GO:0016787">
    <property type="term" value="F:hydrolase activity"/>
    <property type="evidence" value="ECO:0007669"/>
    <property type="project" value="UniProtKB-KW"/>
</dbReference>
<dbReference type="OrthoDB" id="9801454at2"/>
<dbReference type="Pfam" id="PF00994">
    <property type="entry name" value="MoCF_biosynth"/>
    <property type="match status" value="1"/>
</dbReference>
<keyword evidence="3" id="KW-0378">Hydrolase</keyword>
<dbReference type="PIRSF" id="PIRSF006728">
    <property type="entry name" value="CinA"/>
    <property type="match status" value="1"/>
</dbReference>
<proteinExistence type="inferred from homology"/>
<evidence type="ECO:0000259" key="2">
    <source>
        <dbReference type="SMART" id="SM00852"/>
    </source>
</evidence>
<evidence type="ECO:0000313" key="4">
    <source>
        <dbReference type="Proteomes" id="UP000317835"/>
    </source>
</evidence>
<dbReference type="NCBIfam" id="TIGR00200">
    <property type="entry name" value="cinA_nterm"/>
    <property type="match status" value="1"/>
</dbReference>
<accession>A0A518H6P4</accession>
<dbReference type="InterPro" id="IPR008135">
    <property type="entry name" value="Competence-induced_CinA"/>
</dbReference>
<dbReference type="PANTHER" id="PTHR13939:SF0">
    <property type="entry name" value="NMN AMIDOHYDROLASE-LIKE PROTEIN YFAY"/>
    <property type="match status" value="1"/>
</dbReference>
<dbReference type="SUPFAM" id="SSF53218">
    <property type="entry name" value="Molybdenum cofactor biosynthesis proteins"/>
    <property type="match status" value="1"/>
</dbReference>
<dbReference type="SUPFAM" id="SSF142433">
    <property type="entry name" value="CinA-like"/>
    <property type="match status" value="1"/>
</dbReference>
<comment type="similarity">
    <text evidence="1">Belongs to the CinA family.</text>
</comment>
<dbReference type="NCBIfam" id="NF001813">
    <property type="entry name" value="PRK00549.1"/>
    <property type="match status" value="1"/>
</dbReference>
<dbReference type="InterPro" id="IPR036653">
    <property type="entry name" value="CinA-like_C"/>
</dbReference>
<dbReference type="Gene3D" id="3.30.70.2860">
    <property type="match status" value="1"/>
</dbReference>
<dbReference type="Gene3D" id="3.40.980.10">
    <property type="entry name" value="MoaB/Mog-like domain"/>
    <property type="match status" value="1"/>
</dbReference>
<dbReference type="HAMAP" id="MF_00226_B">
    <property type="entry name" value="CinA_B"/>
    <property type="match status" value="1"/>
</dbReference>
<dbReference type="Pfam" id="PF18146">
    <property type="entry name" value="CinA_KH"/>
    <property type="match status" value="1"/>
</dbReference>
<dbReference type="EMBL" id="CP036426">
    <property type="protein sequence ID" value="QDV36512.1"/>
    <property type="molecule type" value="Genomic_DNA"/>
</dbReference>
<keyword evidence="4" id="KW-1185">Reference proteome</keyword>
<gene>
    <name evidence="3" type="primary">pncC</name>
    <name evidence="3" type="ORF">ElP_44380</name>
</gene>
<evidence type="ECO:0000256" key="1">
    <source>
        <dbReference type="HAMAP-Rule" id="MF_00226"/>
    </source>
</evidence>
<dbReference type="SMART" id="SM00852">
    <property type="entry name" value="MoCF_biosynth"/>
    <property type="match status" value="1"/>
</dbReference>